<dbReference type="SUPFAM" id="SSF51905">
    <property type="entry name" value="FAD/NAD(P)-binding domain"/>
    <property type="match status" value="1"/>
</dbReference>
<keyword evidence="4" id="KW-0408">Iron</keyword>
<reference evidence="6 7" key="1">
    <citation type="submission" date="2019-04" db="EMBL/GenBank/DDBJ databases">
        <title>Cohnella sp. nov. isolated from preserved vegetables.</title>
        <authorList>
            <person name="Lin S.-Y."/>
            <person name="Hung M.-H."/>
            <person name="Young C.-C."/>
        </authorList>
    </citation>
    <scope>NUCLEOTIDE SEQUENCE [LARGE SCALE GENOMIC DNA]</scope>
    <source>
        <strain evidence="6 7">CC-MHH1044</strain>
    </source>
</reference>
<evidence type="ECO:0000256" key="4">
    <source>
        <dbReference type="ARBA" id="ARBA00023004"/>
    </source>
</evidence>
<proteinExistence type="predicted"/>
<dbReference type="EMBL" id="SSOB01000032">
    <property type="protein sequence ID" value="THF75339.1"/>
    <property type="molecule type" value="Genomic_DNA"/>
</dbReference>
<dbReference type="GO" id="GO:0046872">
    <property type="term" value="F:metal ion binding"/>
    <property type="evidence" value="ECO:0007669"/>
    <property type="project" value="UniProtKB-KW"/>
</dbReference>
<keyword evidence="2" id="KW-0479">Metal-binding</keyword>
<evidence type="ECO:0000256" key="1">
    <source>
        <dbReference type="ARBA" id="ARBA00022485"/>
    </source>
</evidence>
<dbReference type="GO" id="GO:0051539">
    <property type="term" value="F:4 iron, 4 sulfur cluster binding"/>
    <property type="evidence" value="ECO:0007669"/>
    <property type="project" value="UniProtKB-KW"/>
</dbReference>
<accession>A0A4S4BRN3</accession>
<evidence type="ECO:0000313" key="6">
    <source>
        <dbReference type="EMBL" id="THF75339.1"/>
    </source>
</evidence>
<dbReference type="GO" id="GO:0016491">
    <property type="term" value="F:oxidoreductase activity"/>
    <property type="evidence" value="ECO:0007669"/>
    <property type="project" value="UniProtKB-KW"/>
</dbReference>
<protein>
    <submittedName>
        <fullName evidence="6">FAD-dependent oxidoreductase</fullName>
    </submittedName>
</protein>
<dbReference type="PANTHER" id="PTHR43498">
    <property type="entry name" value="FERREDOXIN:COB-COM HETERODISULFIDE REDUCTASE SUBUNIT A"/>
    <property type="match status" value="1"/>
</dbReference>
<dbReference type="InterPro" id="IPR036188">
    <property type="entry name" value="FAD/NAD-bd_sf"/>
</dbReference>
<evidence type="ECO:0000256" key="3">
    <source>
        <dbReference type="ARBA" id="ARBA00023002"/>
    </source>
</evidence>
<evidence type="ECO:0000256" key="5">
    <source>
        <dbReference type="ARBA" id="ARBA00023014"/>
    </source>
</evidence>
<organism evidence="6 7">
    <name type="scientific">Cohnella fermenti</name>
    <dbReference type="NCBI Taxonomy" id="2565925"/>
    <lineage>
        <taxon>Bacteria</taxon>
        <taxon>Bacillati</taxon>
        <taxon>Bacillota</taxon>
        <taxon>Bacilli</taxon>
        <taxon>Bacillales</taxon>
        <taxon>Paenibacillaceae</taxon>
        <taxon>Cohnella</taxon>
    </lineage>
</organism>
<dbReference type="PANTHER" id="PTHR43498:SF1">
    <property type="entry name" value="COB--COM HETERODISULFIDE REDUCTASE IRON-SULFUR SUBUNIT A"/>
    <property type="match status" value="1"/>
</dbReference>
<gene>
    <name evidence="6" type="ORF">E6C55_22070</name>
</gene>
<dbReference type="InterPro" id="IPR039650">
    <property type="entry name" value="HdrA-like"/>
</dbReference>
<dbReference type="Pfam" id="PF12831">
    <property type="entry name" value="FAD_oxidored"/>
    <property type="match status" value="1"/>
</dbReference>
<dbReference type="OrthoDB" id="9759982at2"/>
<comment type="caution">
    <text evidence="6">The sequence shown here is derived from an EMBL/GenBank/DDBJ whole genome shotgun (WGS) entry which is preliminary data.</text>
</comment>
<dbReference type="Gene3D" id="3.50.50.60">
    <property type="entry name" value="FAD/NAD(P)-binding domain"/>
    <property type="match status" value="1"/>
</dbReference>
<evidence type="ECO:0000256" key="2">
    <source>
        <dbReference type="ARBA" id="ARBA00022723"/>
    </source>
</evidence>
<sequence length="448" mass="48936">MEKDATIEMEDCTMDRQEYVEEYRKVPVCGEYDVVVCGGGPAGSAAAIASARAGARTLLLETAGCLGGVWTAGQLAWVFDFDKAGFTRELREELEKRGAKVGVREDRFTYDIEEMKLLLEEKCLEAGVDVQLHTRVVAALKDEANRLKGVFSESKSGRQVWSAKLFVDATGDGDLGALAGCGFDYGYRSPDEVQPMTFMALVSVPDVQALQPYISFWQGEEPQQWPRFLEEIRRAGLEPSYARPTLFQVRDSLLAIMINHGYGVNALDARQVTQATIRGRAEVQRIVKALDRLGGCWQGIRLVASADQIGVRDGRRIHGLHRVSVDDLTSGARHPDAVARVGFGVDVHSFDSRSNGKEQGLSNMGVRSQPYDIPLRALIARDVQGLLLAGRCISGDYLAHASYRVTGNAVSMGQYAGVAAAAAAELGVLPQELNWEEIRKRLVGVEVG</sequence>
<evidence type="ECO:0000313" key="7">
    <source>
        <dbReference type="Proteomes" id="UP000310636"/>
    </source>
</evidence>
<keyword evidence="7" id="KW-1185">Reference proteome</keyword>
<keyword evidence="5" id="KW-0411">Iron-sulfur</keyword>
<keyword evidence="1" id="KW-0004">4Fe-4S</keyword>
<keyword evidence="3" id="KW-0560">Oxidoreductase</keyword>
<name>A0A4S4BRN3_9BACL</name>
<dbReference type="Proteomes" id="UP000310636">
    <property type="component" value="Unassembled WGS sequence"/>
</dbReference>
<dbReference type="AlphaFoldDB" id="A0A4S4BRN3"/>